<dbReference type="InterPro" id="IPR035959">
    <property type="entry name" value="RutC-like_sf"/>
</dbReference>
<dbReference type="InParanoid" id="D6TSX9"/>
<dbReference type="PANTHER" id="PTHR43760">
    <property type="entry name" value="ENDORIBONUCLEASE-RELATED"/>
    <property type="match status" value="1"/>
</dbReference>
<dbReference type="Gene3D" id="3.30.1330.40">
    <property type="entry name" value="RutC-like"/>
    <property type="match status" value="1"/>
</dbReference>
<feature type="domain" description="Endoribonuclease L-PSP/chorismate mutase-like" evidence="2">
    <location>
        <begin position="15"/>
        <end position="150"/>
    </location>
</feature>
<dbReference type="Proteomes" id="UP000004508">
    <property type="component" value="Unassembled WGS sequence"/>
</dbReference>
<reference evidence="3 4" key="1">
    <citation type="journal article" date="2011" name="Stand. Genomic Sci.">
        <title>Non-contiguous finished genome sequence and contextual data of the filamentous soil bacterium Ktedonobacter racemifer type strain (SOSP1-21).</title>
        <authorList>
            <person name="Chang Y.J."/>
            <person name="Land M."/>
            <person name="Hauser L."/>
            <person name="Chertkov O."/>
            <person name="Del Rio T.G."/>
            <person name="Nolan M."/>
            <person name="Copeland A."/>
            <person name="Tice H."/>
            <person name="Cheng J.F."/>
            <person name="Lucas S."/>
            <person name="Han C."/>
            <person name="Goodwin L."/>
            <person name="Pitluck S."/>
            <person name="Ivanova N."/>
            <person name="Ovchinikova G."/>
            <person name="Pati A."/>
            <person name="Chen A."/>
            <person name="Palaniappan K."/>
            <person name="Mavromatis K."/>
            <person name="Liolios K."/>
            <person name="Brettin T."/>
            <person name="Fiebig A."/>
            <person name="Rohde M."/>
            <person name="Abt B."/>
            <person name="Goker M."/>
            <person name="Detter J.C."/>
            <person name="Woyke T."/>
            <person name="Bristow J."/>
            <person name="Eisen J.A."/>
            <person name="Markowitz V."/>
            <person name="Hugenholtz P."/>
            <person name="Kyrpides N.C."/>
            <person name="Klenk H.P."/>
            <person name="Lapidus A."/>
        </authorList>
    </citation>
    <scope>NUCLEOTIDE SEQUENCE [LARGE SCALE GENOMIC DNA]</scope>
    <source>
        <strain evidence="4">DSM 44963</strain>
    </source>
</reference>
<name>D6TSX9_KTERA</name>
<dbReference type="SUPFAM" id="SSF55298">
    <property type="entry name" value="YjgF-like"/>
    <property type="match status" value="1"/>
</dbReference>
<feature type="compositionally biased region" description="Polar residues" evidence="1">
    <location>
        <begin position="1"/>
        <end position="10"/>
    </location>
</feature>
<proteinExistence type="predicted"/>
<dbReference type="CDD" id="cd02199">
    <property type="entry name" value="YjgF_YER057c_UK114_like_1"/>
    <property type="match status" value="1"/>
</dbReference>
<keyword evidence="4" id="KW-1185">Reference proteome</keyword>
<gene>
    <name evidence="3" type="ORF">Krac_4506</name>
</gene>
<evidence type="ECO:0000259" key="2">
    <source>
        <dbReference type="Pfam" id="PF14588"/>
    </source>
</evidence>
<dbReference type="PANTHER" id="PTHR43760:SF1">
    <property type="entry name" value="ENDORIBONUCLEASE L-PSP_CHORISMATE MUTASE-LIKE DOMAIN-CONTAINING PROTEIN"/>
    <property type="match status" value="1"/>
</dbReference>
<evidence type="ECO:0000313" key="3">
    <source>
        <dbReference type="EMBL" id="EFH83530.1"/>
    </source>
</evidence>
<dbReference type="InterPro" id="IPR013813">
    <property type="entry name" value="Endoribo_LPSP/chorism_mut-like"/>
</dbReference>
<comment type="caution">
    <text evidence="3">The sequence shown here is derived from an EMBL/GenBank/DDBJ whole genome shotgun (WGS) entry which is preliminary data.</text>
</comment>
<sequence length="164" mass="17212">MNTPVSSHTVQAGAEQRLHDHNMQLPPVPTPLGAYVEVVQTGNLLFLSGMLPVAGGKPAYLGRLGAELTVEDGRKAAAIACLNVLSAARGHLGSLDKVSRVVRLGVSIATDGDFREHPKVADAASEMLVQVFGEAKISTRIVLGVASLPLGMPIELEVIFEVTP</sequence>
<evidence type="ECO:0000313" key="4">
    <source>
        <dbReference type="Proteomes" id="UP000004508"/>
    </source>
</evidence>
<evidence type="ECO:0000256" key="1">
    <source>
        <dbReference type="SAM" id="MobiDB-lite"/>
    </source>
</evidence>
<organism evidence="3 4">
    <name type="scientific">Ktedonobacter racemifer DSM 44963</name>
    <dbReference type="NCBI Taxonomy" id="485913"/>
    <lineage>
        <taxon>Bacteria</taxon>
        <taxon>Bacillati</taxon>
        <taxon>Chloroflexota</taxon>
        <taxon>Ktedonobacteria</taxon>
        <taxon>Ktedonobacterales</taxon>
        <taxon>Ktedonobacteraceae</taxon>
        <taxon>Ktedonobacter</taxon>
    </lineage>
</organism>
<dbReference type="Pfam" id="PF14588">
    <property type="entry name" value="YjgF_endoribonc"/>
    <property type="match status" value="1"/>
</dbReference>
<dbReference type="eggNOG" id="COG0251">
    <property type="taxonomic scope" value="Bacteria"/>
</dbReference>
<protein>
    <submittedName>
        <fullName evidence="3">Endoribonuclease L-PSP</fullName>
    </submittedName>
</protein>
<dbReference type="OrthoDB" id="9806350at2"/>
<dbReference type="AlphaFoldDB" id="D6TSX9"/>
<dbReference type="EMBL" id="ADVG01000003">
    <property type="protein sequence ID" value="EFH83530.1"/>
    <property type="molecule type" value="Genomic_DNA"/>
</dbReference>
<feature type="region of interest" description="Disordered" evidence="1">
    <location>
        <begin position="1"/>
        <end position="23"/>
    </location>
</feature>
<dbReference type="STRING" id="485913.Krac_4506"/>
<accession>D6TSX9</accession>
<dbReference type="RefSeq" id="WP_007914287.1">
    <property type="nucleotide sequence ID" value="NZ_ADVG01000003.1"/>
</dbReference>